<dbReference type="AlphaFoldDB" id="A0A9P5GVW9"/>
<feature type="transmembrane region" description="Helical" evidence="13">
    <location>
        <begin position="100"/>
        <end position="119"/>
    </location>
</feature>
<evidence type="ECO:0000256" key="6">
    <source>
        <dbReference type="ARBA" id="ARBA00022792"/>
    </source>
</evidence>
<protein>
    <recommendedName>
        <fullName evidence="4 13">MICOS complex subunit MIC60</fullName>
    </recommendedName>
    <alternativeName>
        <fullName evidence="13">Mitofilin</fullName>
    </alternativeName>
</protein>
<keyword evidence="6 13" id="KW-0999">Mitochondrion inner membrane</keyword>
<evidence type="ECO:0000313" key="16">
    <source>
        <dbReference type="Proteomes" id="UP000722485"/>
    </source>
</evidence>
<feature type="region of interest" description="Disordered" evidence="14">
    <location>
        <begin position="153"/>
        <end position="254"/>
    </location>
</feature>
<comment type="subcellular location">
    <subcellularLocation>
        <location evidence="1 13">Mitochondrion inner membrane</location>
        <topology evidence="1 13">Single-pass membrane protein</topology>
    </subcellularLocation>
</comment>
<evidence type="ECO:0000256" key="8">
    <source>
        <dbReference type="ARBA" id="ARBA00022989"/>
    </source>
</evidence>
<dbReference type="GO" id="GO:0061617">
    <property type="term" value="C:MICOS complex"/>
    <property type="evidence" value="ECO:0007669"/>
    <property type="project" value="TreeGrafter"/>
</dbReference>
<sequence>MLRTSLRSARVLGGRSGATSATRQWPIAASQQAAFLGQRHYAVQSKPDSNAAKPAVPLTAQTITSPKPTIDDVKAATKVPPTPPPPPPPKKKGFFRRLRNFVYTLILLGAVGFAGGIWYSRVSDNFHDFFTQYVPFGEQAVLYLEEKEFKKKFPNAPRDASKARDTDAAVKIPAQSGASWRVADQSRRSSAGPTPKEPKPEEAPKPAAPKPAPVEAAPAPVKVVEKAPAAPAPQPEPAFKAPEVNEPSKILSTW</sequence>
<feature type="compositionally biased region" description="Low complexity" evidence="14">
    <location>
        <begin position="213"/>
        <end position="229"/>
    </location>
</feature>
<dbReference type="PANTHER" id="PTHR15415">
    <property type="entry name" value="MITOFILIN"/>
    <property type="match status" value="1"/>
</dbReference>
<keyword evidence="11 13" id="KW-0472">Membrane</keyword>
<evidence type="ECO:0000256" key="10">
    <source>
        <dbReference type="ARBA" id="ARBA00023128"/>
    </source>
</evidence>
<keyword evidence="7" id="KW-0809">Transit peptide</keyword>
<evidence type="ECO:0000256" key="9">
    <source>
        <dbReference type="ARBA" id="ARBA00023054"/>
    </source>
</evidence>
<keyword evidence="10 13" id="KW-0496">Mitochondrion</keyword>
<comment type="caution">
    <text evidence="15">The sequence shown here is derived from an EMBL/GenBank/DDBJ whole genome shotgun (WGS) entry which is preliminary data.</text>
</comment>
<evidence type="ECO:0000256" key="1">
    <source>
        <dbReference type="ARBA" id="ARBA00004434"/>
    </source>
</evidence>
<feature type="region of interest" description="Disordered" evidence="14">
    <location>
        <begin position="1"/>
        <end position="23"/>
    </location>
</feature>
<dbReference type="PANTHER" id="PTHR15415:SF7">
    <property type="entry name" value="MICOS COMPLEX SUBUNIT MIC60"/>
    <property type="match status" value="1"/>
</dbReference>
<dbReference type="InterPro" id="IPR019133">
    <property type="entry name" value="MIC60"/>
</dbReference>
<dbReference type="OrthoDB" id="10261039at2759"/>
<name>A0A9P5GVW9_9HYPO</name>
<keyword evidence="8 13" id="KW-1133">Transmembrane helix</keyword>
<evidence type="ECO:0000256" key="13">
    <source>
        <dbReference type="RuleBase" id="RU363000"/>
    </source>
</evidence>
<evidence type="ECO:0000256" key="2">
    <source>
        <dbReference type="ARBA" id="ARBA00010877"/>
    </source>
</evidence>
<evidence type="ECO:0000256" key="7">
    <source>
        <dbReference type="ARBA" id="ARBA00022946"/>
    </source>
</evidence>
<evidence type="ECO:0000256" key="12">
    <source>
        <dbReference type="ARBA" id="ARBA00025571"/>
    </source>
</evidence>
<comment type="function">
    <text evidence="12">Component of the MICOS complex, a large protein complex of the mitochondrial inner membrane that plays crucial roles in the maintenance of crista junctions, inner membrane architecture, and formation of contact sites to the outer membrane. Plays a role in keeping cristae membranes connected to the inner boundary membrane. Also promotes protein import via the mitochondrial intermembrane space assembly (MIA) pathway.</text>
</comment>
<keyword evidence="16" id="KW-1185">Reference proteome</keyword>
<evidence type="ECO:0000256" key="5">
    <source>
        <dbReference type="ARBA" id="ARBA00022692"/>
    </source>
</evidence>
<dbReference type="GO" id="GO:0042407">
    <property type="term" value="P:cristae formation"/>
    <property type="evidence" value="ECO:0007669"/>
    <property type="project" value="TreeGrafter"/>
</dbReference>
<comment type="similarity">
    <text evidence="2 13">Belongs to the MICOS complex subunit Mic60 family.</text>
</comment>
<evidence type="ECO:0000256" key="4">
    <source>
        <dbReference type="ARBA" id="ARBA00018116"/>
    </source>
</evidence>
<organism evidence="15 16">
    <name type="scientific">Cylindrodendrum hubeiense</name>
    <dbReference type="NCBI Taxonomy" id="595255"/>
    <lineage>
        <taxon>Eukaryota</taxon>
        <taxon>Fungi</taxon>
        <taxon>Dikarya</taxon>
        <taxon>Ascomycota</taxon>
        <taxon>Pezizomycotina</taxon>
        <taxon>Sordariomycetes</taxon>
        <taxon>Hypocreomycetidae</taxon>
        <taxon>Hypocreales</taxon>
        <taxon>Nectriaceae</taxon>
        <taxon>Cylindrodendrum</taxon>
    </lineage>
</organism>
<comment type="subunit">
    <text evidence="3 13">Component of the mitochondrial contact site and cristae organizing system (MICOS) complex.</text>
</comment>
<evidence type="ECO:0000256" key="11">
    <source>
        <dbReference type="ARBA" id="ARBA00023136"/>
    </source>
</evidence>
<proteinExistence type="inferred from homology"/>
<dbReference type="Proteomes" id="UP000722485">
    <property type="component" value="Unassembled WGS sequence"/>
</dbReference>
<gene>
    <name evidence="15" type="ORF">G7Z17_g13733</name>
</gene>
<dbReference type="Pfam" id="PF09731">
    <property type="entry name" value="Mitofilin"/>
    <property type="match status" value="1"/>
</dbReference>
<keyword evidence="5 13" id="KW-0812">Transmembrane</keyword>
<reference evidence="15" key="1">
    <citation type="submission" date="2020-03" db="EMBL/GenBank/DDBJ databases">
        <title>Draft Genome Sequence of Cylindrodendrum hubeiense.</title>
        <authorList>
            <person name="Buettner E."/>
            <person name="Kellner H."/>
        </authorList>
    </citation>
    <scope>NUCLEOTIDE SEQUENCE</scope>
    <source>
        <strain evidence="15">IHI 201604</strain>
    </source>
</reference>
<keyword evidence="9" id="KW-0175">Coiled coil</keyword>
<evidence type="ECO:0000256" key="3">
    <source>
        <dbReference type="ARBA" id="ARBA00011875"/>
    </source>
</evidence>
<feature type="compositionally biased region" description="Basic and acidic residues" evidence="14">
    <location>
        <begin position="159"/>
        <end position="168"/>
    </location>
</feature>
<evidence type="ECO:0000256" key="14">
    <source>
        <dbReference type="SAM" id="MobiDB-lite"/>
    </source>
</evidence>
<evidence type="ECO:0000313" key="15">
    <source>
        <dbReference type="EMBL" id="KAF7531329.1"/>
    </source>
</evidence>
<dbReference type="EMBL" id="JAANBB010000996">
    <property type="protein sequence ID" value="KAF7531329.1"/>
    <property type="molecule type" value="Genomic_DNA"/>
</dbReference>
<accession>A0A9P5GVW9</accession>